<sequence>MLLCMRTLRRTSSSTPLFSFISSPRSRPLIVIAVSPRRCKVIIRESGNFVLFWYATMKAFVYFAICCLSINAVDAGPTQCHSCIEADDASCSANQKNQTCASDPLSLGTTHCASVAISYYGNETDILNDKLHDGFIRGCIDCGDKTAACFALMGALKAQKTWSVRECSIECCTGNNCNKQTPNLDTGDRKRVFTPEADWPKKCNYCSEKDAGTCAANEQSQTCVTDPKSLGTGECASVLGQYRDKDGKIHESFFRGCLQCTHAKRACFSLGGFFKRNGGWTMQQCAIDCCQTRNCNTGVPTMTPAAIPVFPETAECNSCFETDSASCKTNQKPQFCATSEDSLGTSHCASMVGSFRDQNGNKVNGFYRGCVNCSEKKIACSTIGGFIKANRRWWLGQCEITCCTGSNCNTHIPTLSDATSIQVFQPPASGQSLQCLYCLKVNSGRCYDGTVQVCARDRESLGTRQCYSAAIRYWDESRFQSPSIYGGYVQGCIDSCEDEKAACAAIAGLLKDRKLWKLTECKIHCCTGDKCNTKEVFLPYPGSD</sequence>
<dbReference type="Proteomes" id="UP000275408">
    <property type="component" value="Unassembled WGS sequence"/>
</dbReference>
<feature type="transmembrane region" description="Helical" evidence="1">
    <location>
        <begin position="50"/>
        <end position="73"/>
    </location>
</feature>
<feature type="non-terminal residue" evidence="2">
    <location>
        <position position="544"/>
    </location>
</feature>
<name>A0A3M6UIE8_POCDA</name>
<organism evidence="2 3">
    <name type="scientific">Pocillopora damicornis</name>
    <name type="common">Cauliflower coral</name>
    <name type="synonym">Millepora damicornis</name>
    <dbReference type="NCBI Taxonomy" id="46731"/>
    <lineage>
        <taxon>Eukaryota</taxon>
        <taxon>Metazoa</taxon>
        <taxon>Cnidaria</taxon>
        <taxon>Anthozoa</taxon>
        <taxon>Hexacorallia</taxon>
        <taxon>Scleractinia</taxon>
        <taxon>Astrocoeniina</taxon>
        <taxon>Pocilloporidae</taxon>
        <taxon>Pocillopora</taxon>
    </lineage>
</organism>
<dbReference type="AlphaFoldDB" id="A0A3M6UIE8"/>
<dbReference type="OrthoDB" id="5978657at2759"/>
<protein>
    <submittedName>
        <fullName evidence="2">Uncharacterized protein</fullName>
    </submittedName>
</protein>
<evidence type="ECO:0000256" key="1">
    <source>
        <dbReference type="SAM" id="Phobius"/>
    </source>
</evidence>
<proteinExistence type="predicted"/>
<accession>A0A3M6UIE8</accession>
<comment type="caution">
    <text evidence="2">The sequence shown here is derived from an EMBL/GenBank/DDBJ whole genome shotgun (WGS) entry which is preliminary data.</text>
</comment>
<keyword evidence="1" id="KW-0812">Transmembrane</keyword>
<reference evidence="2 3" key="1">
    <citation type="journal article" date="2018" name="Sci. Rep.">
        <title>Comparative analysis of the Pocillopora damicornis genome highlights role of immune system in coral evolution.</title>
        <authorList>
            <person name="Cunning R."/>
            <person name="Bay R.A."/>
            <person name="Gillette P."/>
            <person name="Baker A.C."/>
            <person name="Traylor-Knowles N."/>
        </authorList>
    </citation>
    <scope>NUCLEOTIDE SEQUENCE [LARGE SCALE GENOMIC DNA]</scope>
    <source>
        <strain evidence="2">RSMAS</strain>
        <tissue evidence="2">Whole animal</tissue>
    </source>
</reference>
<keyword evidence="1" id="KW-1133">Transmembrane helix</keyword>
<dbReference type="EMBL" id="RCHS01001443">
    <property type="protein sequence ID" value="RMX53416.1"/>
    <property type="molecule type" value="Genomic_DNA"/>
</dbReference>
<keyword evidence="1" id="KW-0472">Membrane</keyword>
<gene>
    <name evidence="2" type="ORF">pdam_00017038</name>
</gene>
<evidence type="ECO:0000313" key="3">
    <source>
        <dbReference type="Proteomes" id="UP000275408"/>
    </source>
</evidence>
<evidence type="ECO:0000313" key="2">
    <source>
        <dbReference type="EMBL" id="RMX53416.1"/>
    </source>
</evidence>
<keyword evidence="3" id="KW-1185">Reference proteome</keyword>